<keyword evidence="3" id="KW-1185">Reference proteome</keyword>
<gene>
    <name evidence="2" type="ORF">KUDE01_009916</name>
</gene>
<keyword evidence="2" id="KW-0489">Methyltransferase</keyword>
<dbReference type="AlphaFoldDB" id="A0AAD9BXZ5"/>
<proteinExistence type="predicted"/>
<evidence type="ECO:0000313" key="2">
    <source>
        <dbReference type="EMBL" id="KAK1891088.1"/>
    </source>
</evidence>
<dbReference type="GO" id="GO:0032259">
    <property type="term" value="P:methylation"/>
    <property type="evidence" value="ECO:0007669"/>
    <property type="project" value="UniProtKB-KW"/>
</dbReference>
<organism evidence="2 3">
    <name type="scientific">Dissostichus eleginoides</name>
    <name type="common">Patagonian toothfish</name>
    <name type="synonym">Dissostichus amissus</name>
    <dbReference type="NCBI Taxonomy" id="100907"/>
    <lineage>
        <taxon>Eukaryota</taxon>
        <taxon>Metazoa</taxon>
        <taxon>Chordata</taxon>
        <taxon>Craniata</taxon>
        <taxon>Vertebrata</taxon>
        <taxon>Euteleostomi</taxon>
        <taxon>Actinopterygii</taxon>
        <taxon>Neopterygii</taxon>
        <taxon>Teleostei</taxon>
        <taxon>Neoteleostei</taxon>
        <taxon>Acanthomorphata</taxon>
        <taxon>Eupercaria</taxon>
        <taxon>Perciformes</taxon>
        <taxon>Notothenioidei</taxon>
        <taxon>Nototheniidae</taxon>
        <taxon>Dissostichus</taxon>
    </lineage>
</organism>
<comment type="caution">
    <text evidence="2">The sequence shown here is derived from an EMBL/GenBank/DDBJ whole genome shotgun (WGS) entry which is preliminary data.</text>
</comment>
<dbReference type="GO" id="GO:0008168">
    <property type="term" value="F:methyltransferase activity"/>
    <property type="evidence" value="ECO:0007669"/>
    <property type="project" value="UniProtKB-KW"/>
</dbReference>
<name>A0AAD9BXZ5_DISEL</name>
<dbReference type="Proteomes" id="UP001228049">
    <property type="component" value="Unassembled WGS sequence"/>
</dbReference>
<keyword evidence="2" id="KW-0808">Transferase</keyword>
<feature type="compositionally biased region" description="Low complexity" evidence="1">
    <location>
        <begin position="31"/>
        <end position="40"/>
    </location>
</feature>
<reference evidence="2" key="1">
    <citation type="submission" date="2023-04" db="EMBL/GenBank/DDBJ databases">
        <title>Chromosome-level genome of Chaenocephalus aceratus.</title>
        <authorList>
            <person name="Park H."/>
        </authorList>
    </citation>
    <scope>NUCLEOTIDE SEQUENCE</scope>
    <source>
        <strain evidence="2">DE</strain>
        <tissue evidence="2">Muscle</tissue>
    </source>
</reference>
<evidence type="ECO:0000313" key="3">
    <source>
        <dbReference type="Proteomes" id="UP001228049"/>
    </source>
</evidence>
<protein>
    <submittedName>
        <fullName evidence="2">RNA methyltransferase GSU1748</fullName>
    </submittedName>
</protein>
<dbReference type="EMBL" id="JASDAP010000015">
    <property type="protein sequence ID" value="KAK1891088.1"/>
    <property type="molecule type" value="Genomic_DNA"/>
</dbReference>
<evidence type="ECO:0000256" key="1">
    <source>
        <dbReference type="SAM" id="MobiDB-lite"/>
    </source>
</evidence>
<accession>A0AAD9BXZ5</accession>
<feature type="region of interest" description="Disordered" evidence="1">
    <location>
        <begin position="24"/>
        <end position="45"/>
    </location>
</feature>
<sequence length="113" mass="12571">MISINVKAMTAGMMKKADEKTPFHVGLQGHSNSNSTSFSSPMRMKPKATFDTRGLLLSSFFSLNYTVDNLPDIQRPLSSAIRRGFFTAYGRTSASLSRWPRPGPFTHRCPQSL</sequence>